<keyword evidence="2" id="KW-0732">Signal</keyword>
<comment type="caution">
    <text evidence="3">The sequence shown here is derived from an EMBL/GenBank/DDBJ whole genome shotgun (WGS) entry which is preliminary data.</text>
</comment>
<dbReference type="PROSITE" id="PS50005">
    <property type="entry name" value="TPR"/>
    <property type="match status" value="1"/>
</dbReference>
<accession>A0A6N9HG08</accession>
<dbReference type="InterPro" id="IPR011990">
    <property type="entry name" value="TPR-like_helical_dom_sf"/>
</dbReference>
<gene>
    <name evidence="3" type="ORF">GTP41_09715</name>
</gene>
<sequence>MMRLHSALPSTLLAALLAAQPCAAALADEAAPQPSAPRNEAYQAGVRAVDAGRLEEAIELLRTAVAEDPNNAGAVLELALAHCELGHTEEALRLFDEINRAYNPPPGIVDVINTYRAAGCRARDTRPASWAVGIARGHDNNVNQGVRQPTVRLGTGENEGEYQLDPEFLPKADSYTALNGSYVRPLNARGTLGIVQATLRRHDHQHSQDSATMLAGIEHSWYLGRWRARAAAVLGAGTLDGQLYQRQQQLQLRAAPPITLAQNWDVALAANASHVSYTTRQDYDSSTFELGAIATYRSKRDQVQLTLHSARDNGSATRPGGDRRGWFANAQWYTMLKTGWYAEAGLTHQHWQGERAYSPGLIAQSRRQDTTTGRAALQWYFRPNVSLQLEARAVRNHENIALFQYNSRAVQLNLRWDNF</sequence>
<dbReference type="AlphaFoldDB" id="A0A6N9HG08"/>
<evidence type="ECO:0000256" key="1">
    <source>
        <dbReference type="PROSITE-ProRule" id="PRU00339"/>
    </source>
</evidence>
<organism evidence="3 4">
    <name type="scientific">Pseudoduganella guangdongensis</name>
    <dbReference type="NCBI Taxonomy" id="2692179"/>
    <lineage>
        <taxon>Bacteria</taxon>
        <taxon>Pseudomonadati</taxon>
        <taxon>Pseudomonadota</taxon>
        <taxon>Betaproteobacteria</taxon>
        <taxon>Burkholderiales</taxon>
        <taxon>Oxalobacteraceae</taxon>
        <taxon>Telluria group</taxon>
        <taxon>Pseudoduganella</taxon>
    </lineage>
</organism>
<dbReference type="Proteomes" id="UP000448575">
    <property type="component" value="Unassembled WGS sequence"/>
</dbReference>
<dbReference type="EMBL" id="WWCJ01000006">
    <property type="protein sequence ID" value="MYN02376.1"/>
    <property type="molecule type" value="Genomic_DNA"/>
</dbReference>
<dbReference type="RefSeq" id="WP_161025381.1">
    <property type="nucleotide sequence ID" value="NZ_WWCJ01000006.1"/>
</dbReference>
<reference evidence="3 4" key="1">
    <citation type="submission" date="2019-12" db="EMBL/GenBank/DDBJ databases">
        <title>Novel species isolated from a subtropical stream in China.</title>
        <authorList>
            <person name="Lu H."/>
        </authorList>
    </citation>
    <scope>NUCLEOTIDE SEQUENCE [LARGE SCALE GENOMIC DNA]</scope>
    <source>
        <strain evidence="3 4">DS3</strain>
    </source>
</reference>
<name>A0A6N9HG08_9BURK</name>
<evidence type="ECO:0000313" key="4">
    <source>
        <dbReference type="Proteomes" id="UP000448575"/>
    </source>
</evidence>
<evidence type="ECO:0000313" key="3">
    <source>
        <dbReference type="EMBL" id="MYN02376.1"/>
    </source>
</evidence>
<protein>
    <submittedName>
        <fullName evidence="3">Tetratricopeptide repeat protein</fullName>
    </submittedName>
</protein>
<dbReference type="InterPro" id="IPR019734">
    <property type="entry name" value="TPR_rpt"/>
</dbReference>
<feature type="chain" id="PRO_5026696286" evidence="2">
    <location>
        <begin position="25"/>
        <end position="419"/>
    </location>
</feature>
<dbReference type="Gene3D" id="1.25.40.10">
    <property type="entry name" value="Tetratricopeptide repeat domain"/>
    <property type="match status" value="1"/>
</dbReference>
<evidence type="ECO:0000256" key="2">
    <source>
        <dbReference type="SAM" id="SignalP"/>
    </source>
</evidence>
<keyword evidence="1" id="KW-0802">TPR repeat</keyword>
<proteinExistence type="predicted"/>
<keyword evidence="4" id="KW-1185">Reference proteome</keyword>
<dbReference type="Pfam" id="PF14559">
    <property type="entry name" value="TPR_19"/>
    <property type="match status" value="1"/>
</dbReference>
<dbReference type="SUPFAM" id="SSF48452">
    <property type="entry name" value="TPR-like"/>
    <property type="match status" value="1"/>
</dbReference>
<feature type="repeat" description="TPR" evidence="1">
    <location>
        <begin position="38"/>
        <end position="71"/>
    </location>
</feature>
<feature type="signal peptide" evidence="2">
    <location>
        <begin position="1"/>
        <end position="24"/>
    </location>
</feature>